<keyword evidence="7" id="KW-0326">Glycosidase</keyword>
<dbReference type="KEGG" id="rher:EHE19_009090"/>
<evidence type="ECO:0000256" key="5">
    <source>
        <dbReference type="ARBA" id="ARBA00023001"/>
    </source>
</evidence>
<organism evidence="9 10">
    <name type="scientific">Ruminiclostridium herbifermentans</name>
    <dbReference type="NCBI Taxonomy" id="2488810"/>
    <lineage>
        <taxon>Bacteria</taxon>
        <taxon>Bacillati</taxon>
        <taxon>Bacillota</taxon>
        <taxon>Clostridia</taxon>
        <taxon>Eubacteriales</taxon>
        <taxon>Oscillospiraceae</taxon>
        <taxon>Ruminiclostridium</taxon>
    </lineage>
</organism>
<keyword evidence="5" id="KW-0136">Cellulose degradation</keyword>
<keyword evidence="6" id="KW-0119">Carbohydrate metabolism</keyword>
<evidence type="ECO:0000256" key="6">
    <source>
        <dbReference type="ARBA" id="ARBA00023277"/>
    </source>
</evidence>
<dbReference type="InterPro" id="IPR036439">
    <property type="entry name" value="Dockerin_dom_sf"/>
</dbReference>
<dbReference type="Pfam" id="PF00404">
    <property type="entry name" value="Dockerin_1"/>
    <property type="match status" value="1"/>
</dbReference>
<dbReference type="SUPFAM" id="SSF52266">
    <property type="entry name" value="SGNH hydrolase"/>
    <property type="match status" value="1"/>
</dbReference>
<keyword evidence="4" id="KW-0378">Hydrolase</keyword>
<dbReference type="PROSITE" id="PS00448">
    <property type="entry name" value="CLOS_CELLULOSOME_RPT"/>
    <property type="match status" value="1"/>
</dbReference>
<dbReference type="PROSITE" id="PS00018">
    <property type="entry name" value="EF_HAND_1"/>
    <property type="match status" value="2"/>
</dbReference>
<dbReference type="GO" id="GO:0030245">
    <property type="term" value="P:cellulose catabolic process"/>
    <property type="evidence" value="ECO:0007669"/>
    <property type="project" value="UniProtKB-KW"/>
</dbReference>
<proteinExistence type="predicted"/>
<keyword evidence="8" id="KW-0624">Polysaccharide degradation</keyword>
<evidence type="ECO:0000256" key="3">
    <source>
        <dbReference type="ARBA" id="ARBA00022729"/>
    </source>
</evidence>
<evidence type="ECO:0000256" key="1">
    <source>
        <dbReference type="ARBA" id="ARBA00000966"/>
    </source>
</evidence>
<dbReference type="InterPro" id="IPR002105">
    <property type="entry name" value="Dockerin_1_rpt"/>
</dbReference>
<dbReference type="InterPro" id="IPR018247">
    <property type="entry name" value="EF_Hand_1_Ca_BS"/>
</dbReference>
<dbReference type="Gene3D" id="1.10.1330.10">
    <property type="entry name" value="Dockerin domain"/>
    <property type="match status" value="1"/>
</dbReference>
<protein>
    <recommendedName>
        <fullName evidence="2">cellulase</fullName>
        <ecNumber evidence="2">3.2.1.4</ecNumber>
    </recommendedName>
</protein>
<dbReference type="SUPFAM" id="SSF63446">
    <property type="entry name" value="Type I dockerin domain"/>
    <property type="match status" value="1"/>
</dbReference>
<gene>
    <name evidence="9" type="ORF">EHE19_009090</name>
</gene>
<reference evidence="9 10" key="1">
    <citation type="submission" date="2020-09" db="EMBL/GenBank/DDBJ databases">
        <title>Characterization and genome sequencing of Ruminiclostridium sp. nov. MA18.</title>
        <authorList>
            <person name="Rettenmaier R."/>
            <person name="Kowollik M.-L."/>
            <person name="Liebl W."/>
            <person name="Zverlov V."/>
        </authorList>
    </citation>
    <scope>NUCLEOTIDE SEQUENCE [LARGE SCALE GENOMIC DNA]</scope>
    <source>
        <strain evidence="9 10">MA18</strain>
    </source>
</reference>
<dbReference type="PROSITE" id="PS51766">
    <property type="entry name" value="DOCKERIN"/>
    <property type="match status" value="1"/>
</dbReference>
<comment type="catalytic activity">
    <reaction evidence="1">
        <text>Endohydrolysis of (1-&gt;4)-beta-D-glucosidic linkages in cellulose, lichenin and cereal beta-D-glucans.</text>
        <dbReference type="EC" id="3.2.1.4"/>
    </reaction>
</comment>
<dbReference type="Proteomes" id="UP000306409">
    <property type="component" value="Chromosome"/>
</dbReference>
<name>A0A4U7JKA7_9FIRM</name>
<evidence type="ECO:0000256" key="7">
    <source>
        <dbReference type="ARBA" id="ARBA00023295"/>
    </source>
</evidence>
<dbReference type="CDD" id="cd00229">
    <property type="entry name" value="SGNH_hydrolase"/>
    <property type="match status" value="1"/>
</dbReference>
<sequence>MLCKFTAVAIVCALVGGIITPAEVSAATKIKGSEVLVIGDSFIALSHDITKRLEENARKAGILDANDRFRDNSVSGTLLNGGTSPTIPQQYKNGVNAGTVKYVIMDGGGNDCMMGSVDGAASAFNSLIKEMEKSGTVKLFYMFYPDAQGGLAGLLNPNLNRLRPMIQNTVLSSTKPKGYFFDLRPTFEGKYGQYILSDGIHPTQAGSYATADAIWAEMQRVNFFGDDTPQQPEEKLGDYNKDGSVDALDFAALKQHLMNPQSTYTKVFDLNADNSVDALDFAVMKKYLLGTITTLPSN</sequence>
<keyword evidence="10" id="KW-1185">Reference proteome</keyword>
<dbReference type="InterPro" id="IPR036514">
    <property type="entry name" value="SGNH_hydro_sf"/>
</dbReference>
<evidence type="ECO:0000256" key="4">
    <source>
        <dbReference type="ARBA" id="ARBA00022801"/>
    </source>
</evidence>
<dbReference type="InterPro" id="IPR016134">
    <property type="entry name" value="Dockerin_dom"/>
</dbReference>
<evidence type="ECO:0000313" key="10">
    <source>
        <dbReference type="Proteomes" id="UP000306409"/>
    </source>
</evidence>
<evidence type="ECO:0000256" key="2">
    <source>
        <dbReference type="ARBA" id="ARBA00012601"/>
    </source>
</evidence>
<dbReference type="OrthoDB" id="1738286at2"/>
<dbReference type="EC" id="3.2.1.4" evidence="2"/>
<evidence type="ECO:0000256" key="8">
    <source>
        <dbReference type="ARBA" id="ARBA00023326"/>
    </source>
</evidence>
<accession>A0A4U7JKA7</accession>
<evidence type="ECO:0000313" key="9">
    <source>
        <dbReference type="EMBL" id="QNU68819.1"/>
    </source>
</evidence>
<dbReference type="GO" id="GO:0008810">
    <property type="term" value="F:cellulase activity"/>
    <property type="evidence" value="ECO:0007669"/>
    <property type="project" value="UniProtKB-EC"/>
</dbReference>
<dbReference type="Gene3D" id="3.40.50.1110">
    <property type="entry name" value="SGNH hydrolase"/>
    <property type="match status" value="1"/>
</dbReference>
<keyword evidence="3" id="KW-0732">Signal</keyword>
<dbReference type="AlphaFoldDB" id="A0A4U7JKA7"/>
<dbReference type="CDD" id="cd14256">
    <property type="entry name" value="Dockerin_I"/>
    <property type="match status" value="1"/>
</dbReference>
<dbReference type="EMBL" id="CP061336">
    <property type="protein sequence ID" value="QNU68819.1"/>
    <property type="molecule type" value="Genomic_DNA"/>
</dbReference>